<dbReference type="EMBL" id="JAUQSY010000008">
    <property type="protein sequence ID" value="MDO7875820.1"/>
    <property type="molecule type" value="Genomic_DNA"/>
</dbReference>
<feature type="chain" id="PRO_5045214944" evidence="3">
    <location>
        <begin position="21"/>
        <end position="391"/>
    </location>
</feature>
<evidence type="ECO:0000313" key="4">
    <source>
        <dbReference type="EMBL" id="MDO7875820.1"/>
    </source>
</evidence>
<dbReference type="NCBIfam" id="TIGR01730">
    <property type="entry name" value="RND_mfp"/>
    <property type="match status" value="1"/>
</dbReference>
<dbReference type="InterPro" id="IPR051909">
    <property type="entry name" value="MFP_Cation_Efflux"/>
</dbReference>
<comment type="similarity">
    <text evidence="1">Belongs to the membrane fusion protein (MFP) (TC 8.A.1) family.</text>
</comment>
<feature type="signal peptide" evidence="3">
    <location>
        <begin position="1"/>
        <end position="20"/>
    </location>
</feature>
<evidence type="ECO:0000256" key="2">
    <source>
        <dbReference type="ARBA" id="ARBA00022448"/>
    </source>
</evidence>
<dbReference type="SUPFAM" id="SSF111369">
    <property type="entry name" value="HlyD-like secretion proteins"/>
    <property type="match status" value="1"/>
</dbReference>
<dbReference type="PROSITE" id="PS51257">
    <property type="entry name" value="PROKAR_LIPOPROTEIN"/>
    <property type="match status" value="1"/>
</dbReference>
<keyword evidence="5" id="KW-1185">Reference proteome</keyword>
<evidence type="ECO:0000256" key="3">
    <source>
        <dbReference type="SAM" id="SignalP"/>
    </source>
</evidence>
<organism evidence="4 5">
    <name type="scientific">Hymenobacter aranciens</name>
    <dbReference type="NCBI Taxonomy" id="3063996"/>
    <lineage>
        <taxon>Bacteria</taxon>
        <taxon>Pseudomonadati</taxon>
        <taxon>Bacteroidota</taxon>
        <taxon>Cytophagia</taxon>
        <taxon>Cytophagales</taxon>
        <taxon>Hymenobacteraceae</taxon>
        <taxon>Hymenobacter</taxon>
    </lineage>
</organism>
<sequence length="391" mass="42369">MIFSNKYFALVLLLATLAGCGDKTPPATEAPTETADPDLVTINVAQYQAAGIETGTFDFKDLSTDVQANGVIDVPPQNLASISAVMGGYVVQVKVLPGQRVAQGATVAILRHPDYLKLQQDYLQSRARVTFLEQDLARQRTLDAEDVGAKRKFQQAEADYASERAAQQGLAAQLRQLGLQLEQLAATGRIVPTVALTTPVGGYVKSVKINPGQYVNPQDVLVEVVSRDDLHLQLKVFEKDIAKVKPGQLIRFRVPALGASAPEQRARVFLVSKVFDDPGHTITVHAHLETGAEALLPGQFVAAHIQTGRRRQRTLPEGAIVEAGELSYAFVRQHQNKAGSTFRRLRVRTGASQDGDVAVTLLDPVADTLRLVRQGAYFLNAEMSKGADADE</sequence>
<comment type="caution">
    <text evidence="4">The sequence shown here is derived from an EMBL/GenBank/DDBJ whole genome shotgun (WGS) entry which is preliminary data.</text>
</comment>
<evidence type="ECO:0000256" key="1">
    <source>
        <dbReference type="ARBA" id="ARBA00009477"/>
    </source>
</evidence>
<dbReference type="Gene3D" id="2.40.420.20">
    <property type="match status" value="1"/>
</dbReference>
<name>A0ABT9BC24_9BACT</name>
<proteinExistence type="inferred from homology"/>
<accession>A0ABT9BC24</accession>
<dbReference type="Gene3D" id="1.10.287.470">
    <property type="entry name" value="Helix hairpin bin"/>
    <property type="match status" value="1"/>
</dbReference>
<evidence type="ECO:0000313" key="5">
    <source>
        <dbReference type="Proteomes" id="UP001176429"/>
    </source>
</evidence>
<dbReference type="RefSeq" id="WP_305007145.1">
    <property type="nucleotide sequence ID" value="NZ_JAUQSY010000008.1"/>
</dbReference>
<dbReference type="InterPro" id="IPR006143">
    <property type="entry name" value="RND_pump_MFP"/>
</dbReference>
<keyword evidence="3" id="KW-0732">Signal</keyword>
<dbReference type="PANTHER" id="PTHR30097:SF4">
    <property type="entry name" value="SLR6042 PROTEIN"/>
    <property type="match status" value="1"/>
</dbReference>
<dbReference type="Proteomes" id="UP001176429">
    <property type="component" value="Unassembled WGS sequence"/>
</dbReference>
<reference evidence="4" key="1">
    <citation type="submission" date="2023-07" db="EMBL/GenBank/DDBJ databases">
        <authorList>
            <person name="Kim M.K."/>
        </authorList>
    </citation>
    <scope>NUCLEOTIDE SEQUENCE</scope>
    <source>
        <strain evidence="4">ASUV-10-1</strain>
    </source>
</reference>
<dbReference type="PANTHER" id="PTHR30097">
    <property type="entry name" value="CATION EFFLUX SYSTEM PROTEIN CUSB"/>
    <property type="match status" value="1"/>
</dbReference>
<protein>
    <submittedName>
        <fullName evidence="4">Efflux RND transporter periplasmic adaptor subunit</fullName>
    </submittedName>
</protein>
<gene>
    <name evidence="4" type="ORF">Q5H93_13840</name>
</gene>
<keyword evidence="2" id="KW-0813">Transport</keyword>
<dbReference type="Gene3D" id="2.40.30.170">
    <property type="match status" value="1"/>
</dbReference>